<dbReference type="AlphaFoldDB" id="A0A2Z6RDY2"/>
<comment type="caution">
    <text evidence="1">The sequence shown here is derived from an EMBL/GenBank/DDBJ whole genome shotgun (WGS) entry which is preliminary data.</text>
</comment>
<organism evidence="1 3">
    <name type="scientific">Rhizophagus clarus</name>
    <dbReference type="NCBI Taxonomy" id="94130"/>
    <lineage>
        <taxon>Eukaryota</taxon>
        <taxon>Fungi</taxon>
        <taxon>Fungi incertae sedis</taxon>
        <taxon>Mucoromycota</taxon>
        <taxon>Glomeromycotina</taxon>
        <taxon>Glomeromycetes</taxon>
        <taxon>Glomerales</taxon>
        <taxon>Glomeraceae</taxon>
        <taxon>Rhizophagus</taxon>
    </lineage>
</organism>
<dbReference type="Proteomes" id="UP000615446">
    <property type="component" value="Unassembled WGS sequence"/>
</dbReference>
<dbReference type="EMBL" id="BLAL01000053">
    <property type="protein sequence ID" value="GES81191.1"/>
    <property type="molecule type" value="Genomic_DNA"/>
</dbReference>
<dbReference type="EMBL" id="BEXD01001791">
    <property type="protein sequence ID" value="GBB95789.1"/>
    <property type="molecule type" value="Genomic_DNA"/>
</dbReference>
<evidence type="ECO:0000313" key="1">
    <source>
        <dbReference type="EMBL" id="GBB95789.1"/>
    </source>
</evidence>
<proteinExistence type="predicted"/>
<protein>
    <submittedName>
        <fullName evidence="1">Uncharacterized protein</fullName>
    </submittedName>
</protein>
<name>A0A2Z6RDY2_9GLOM</name>
<dbReference type="Proteomes" id="UP000247702">
    <property type="component" value="Unassembled WGS sequence"/>
</dbReference>
<evidence type="ECO:0000313" key="2">
    <source>
        <dbReference type="EMBL" id="GES81191.1"/>
    </source>
</evidence>
<accession>A0A2Z6RDY2</accession>
<evidence type="ECO:0000313" key="3">
    <source>
        <dbReference type="Proteomes" id="UP000247702"/>
    </source>
</evidence>
<gene>
    <name evidence="2" type="ORF">RCL2_000844600</name>
    <name evidence="1" type="ORF">RclHR1_02610026</name>
</gene>
<sequence length="69" mass="8309">MFIWERGKQNYNFPLHTKQEPISWGRFREKIGGHSITKFDRSSTMDSWARDAIKVKMVYERLFMLAGPW</sequence>
<keyword evidence="3" id="KW-1185">Reference proteome</keyword>
<reference evidence="1 3" key="1">
    <citation type="submission" date="2017-11" db="EMBL/GenBank/DDBJ databases">
        <title>The genome of Rhizophagus clarus HR1 reveals common genetic basis of auxotrophy among arbuscular mycorrhizal fungi.</title>
        <authorList>
            <person name="Kobayashi Y."/>
        </authorList>
    </citation>
    <scope>NUCLEOTIDE SEQUENCE [LARGE SCALE GENOMIC DNA]</scope>
    <source>
        <strain evidence="1 3">HR1</strain>
    </source>
</reference>
<reference evidence="2" key="2">
    <citation type="submission" date="2019-10" db="EMBL/GenBank/DDBJ databases">
        <title>Conservation and host-specific expression of non-tandemly repeated heterogenous ribosome RNA gene in arbuscular mycorrhizal fungi.</title>
        <authorList>
            <person name="Maeda T."/>
            <person name="Kobayashi Y."/>
            <person name="Nakagawa T."/>
            <person name="Ezawa T."/>
            <person name="Yamaguchi K."/>
            <person name="Bino T."/>
            <person name="Nishimoto Y."/>
            <person name="Shigenobu S."/>
            <person name="Kawaguchi M."/>
        </authorList>
    </citation>
    <scope>NUCLEOTIDE SEQUENCE</scope>
    <source>
        <strain evidence="2">HR1</strain>
    </source>
</reference>